<dbReference type="Proteomes" id="UP000828390">
    <property type="component" value="Unassembled WGS sequence"/>
</dbReference>
<accession>A0A9D4K862</accession>
<reference evidence="1" key="2">
    <citation type="submission" date="2020-11" db="EMBL/GenBank/DDBJ databases">
        <authorList>
            <person name="McCartney M.A."/>
            <person name="Auch B."/>
            <person name="Kono T."/>
            <person name="Mallez S."/>
            <person name="Becker A."/>
            <person name="Gohl D.M."/>
            <person name="Silverstein K.A.T."/>
            <person name="Koren S."/>
            <person name="Bechman K.B."/>
            <person name="Herman A."/>
            <person name="Abrahante J.E."/>
            <person name="Garbe J."/>
        </authorList>
    </citation>
    <scope>NUCLEOTIDE SEQUENCE</scope>
    <source>
        <strain evidence="1">Duluth1</strain>
        <tissue evidence="1">Whole animal</tissue>
    </source>
</reference>
<name>A0A9D4K862_DREPO</name>
<dbReference type="EMBL" id="JAIWYP010000004">
    <property type="protein sequence ID" value="KAH3834783.1"/>
    <property type="molecule type" value="Genomic_DNA"/>
</dbReference>
<dbReference type="AlphaFoldDB" id="A0A9D4K862"/>
<organism evidence="1 2">
    <name type="scientific">Dreissena polymorpha</name>
    <name type="common">Zebra mussel</name>
    <name type="synonym">Mytilus polymorpha</name>
    <dbReference type="NCBI Taxonomy" id="45954"/>
    <lineage>
        <taxon>Eukaryota</taxon>
        <taxon>Metazoa</taxon>
        <taxon>Spiralia</taxon>
        <taxon>Lophotrochozoa</taxon>
        <taxon>Mollusca</taxon>
        <taxon>Bivalvia</taxon>
        <taxon>Autobranchia</taxon>
        <taxon>Heteroconchia</taxon>
        <taxon>Euheterodonta</taxon>
        <taxon>Imparidentia</taxon>
        <taxon>Neoheterodontei</taxon>
        <taxon>Myida</taxon>
        <taxon>Dreissenoidea</taxon>
        <taxon>Dreissenidae</taxon>
        <taxon>Dreissena</taxon>
    </lineage>
</organism>
<dbReference type="InterPro" id="IPR012340">
    <property type="entry name" value="NA-bd_OB-fold"/>
</dbReference>
<protein>
    <submittedName>
        <fullName evidence="1">Uncharacterized protein</fullName>
    </submittedName>
</protein>
<dbReference type="SUPFAM" id="SSF50249">
    <property type="entry name" value="Nucleic acid-binding proteins"/>
    <property type="match status" value="1"/>
</dbReference>
<evidence type="ECO:0000313" key="2">
    <source>
        <dbReference type="Proteomes" id="UP000828390"/>
    </source>
</evidence>
<comment type="caution">
    <text evidence="1">The sequence shown here is derived from an EMBL/GenBank/DDBJ whole genome shotgun (WGS) entry which is preliminary data.</text>
</comment>
<keyword evidence="2" id="KW-1185">Reference proteome</keyword>
<sequence length="279" mass="32212">MKEAESDAAAQALFQQMFDEASTAGFLIPSTSFNKSFIPALVGAIVHNLVDSSYKIELFQYDLEREVTVGSSPTRVKDITISDNRQRVKLTLWREACDMTHRPGTFIQVTNAVTNDKHDFWRSTYPLPEGYDAEPADEEMVLPKIQLAVDSHFHLDRLAHKAALSAECIFMRYLTQDWCPEAWFGFTNKVRTFNKHQQEALTSVPESRLLLESDAPDELPLTAVNHQAANRFLHNLRLEDYRLVLVPICNKWRMDHVANMEHVFSHMWWRHISVNMLLH</sequence>
<proteinExistence type="predicted"/>
<dbReference type="Gene3D" id="2.40.50.140">
    <property type="entry name" value="Nucleic acid-binding proteins"/>
    <property type="match status" value="1"/>
</dbReference>
<reference evidence="1" key="1">
    <citation type="journal article" date="2019" name="bioRxiv">
        <title>The Genome of the Zebra Mussel, Dreissena polymorpha: A Resource for Invasive Species Research.</title>
        <authorList>
            <person name="McCartney M.A."/>
            <person name="Auch B."/>
            <person name="Kono T."/>
            <person name="Mallez S."/>
            <person name="Zhang Y."/>
            <person name="Obille A."/>
            <person name="Becker A."/>
            <person name="Abrahante J.E."/>
            <person name="Garbe J."/>
            <person name="Badalamenti J.P."/>
            <person name="Herman A."/>
            <person name="Mangelson H."/>
            <person name="Liachko I."/>
            <person name="Sullivan S."/>
            <person name="Sone E.D."/>
            <person name="Koren S."/>
            <person name="Silverstein K.A.T."/>
            <person name="Beckman K.B."/>
            <person name="Gohl D.M."/>
        </authorList>
    </citation>
    <scope>NUCLEOTIDE SEQUENCE</scope>
    <source>
        <strain evidence="1">Duluth1</strain>
        <tissue evidence="1">Whole animal</tissue>
    </source>
</reference>
<gene>
    <name evidence="1" type="ORF">DPMN_108118</name>
</gene>
<evidence type="ECO:0000313" key="1">
    <source>
        <dbReference type="EMBL" id="KAH3834783.1"/>
    </source>
</evidence>